<dbReference type="Gene3D" id="1.25.40.10">
    <property type="entry name" value="Tetratricopeptide repeat domain"/>
    <property type="match status" value="4"/>
</dbReference>
<evidence type="ECO:0000313" key="10">
    <source>
        <dbReference type="Proteomes" id="UP000759131"/>
    </source>
</evidence>
<organism evidence="9">
    <name type="scientific">Medioppia subpectinata</name>
    <dbReference type="NCBI Taxonomy" id="1979941"/>
    <lineage>
        <taxon>Eukaryota</taxon>
        <taxon>Metazoa</taxon>
        <taxon>Ecdysozoa</taxon>
        <taxon>Arthropoda</taxon>
        <taxon>Chelicerata</taxon>
        <taxon>Arachnida</taxon>
        <taxon>Acari</taxon>
        <taxon>Acariformes</taxon>
        <taxon>Sarcoptiformes</taxon>
        <taxon>Oribatida</taxon>
        <taxon>Brachypylina</taxon>
        <taxon>Oppioidea</taxon>
        <taxon>Oppiidae</taxon>
        <taxon>Medioppia</taxon>
    </lineage>
</organism>
<keyword evidence="3 6" id="KW-0472">Membrane</keyword>
<dbReference type="FunFam" id="1.25.40.10:FF:000007">
    <property type="entry name" value="Clathrin heavy chain"/>
    <property type="match status" value="1"/>
</dbReference>
<keyword evidence="2" id="KW-0677">Repeat</keyword>
<dbReference type="Pfam" id="PF13838">
    <property type="entry name" value="Clathrin_H_link"/>
    <property type="match status" value="1"/>
</dbReference>
<feature type="repeat" description="CHCR" evidence="7">
    <location>
        <begin position="979"/>
        <end position="1124"/>
    </location>
</feature>
<dbReference type="FunFam" id="2.130.10.110:FF:000001">
    <property type="entry name" value="Clathrin heavy chain"/>
    <property type="match status" value="1"/>
</dbReference>
<dbReference type="GO" id="GO:0030130">
    <property type="term" value="C:clathrin coat of trans-Golgi network vesicle"/>
    <property type="evidence" value="ECO:0007669"/>
    <property type="project" value="InterPro"/>
</dbReference>
<feature type="repeat" description="CHCR" evidence="7">
    <location>
        <begin position="1423"/>
        <end position="1566"/>
    </location>
</feature>
<name>A0A7R9KIM5_9ACAR</name>
<dbReference type="SUPFAM" id="SSF50989">
    <property type="entry name" value="Clathrin heavy-chain terminal domain"/>
    <property type="match status" value="1"/>
</dbReference>
<dbReference type="GO" id="GO:0006886">
    <property type="term" value="P:intracellular protein transport"/>
    <property type="evidence" value="ECO:0007669"/>
    <property type="project" value="UniProtKB-UniRule"/>
</dbReference>
<evidence type="ECO:0000256" key="4">
    <source>
        <dbReference type="ARBA" id="ARBA00023176"/>
    </source>
</evidence>
<dbReference type="InterPro" id="IPR011990">
    <property type="entry name" value="TPR-like_helical_dom_sf"/>
</dbReference>
<dbReference type="FunFam" id="1.25.40.10:FF:000002">
    <property type="entry name" value="Clathrin heavy chain"/>
    <property type="match status" value="1"/>
</dbReference>
<dbReference type="InterPro" id="IPR000547">
    <property type="entry name" value="Clathrin_H-chain/VPS_repeat"/>
</dbReference>
<evidence type="ECO:0000256" key="2">
    <source>
        <dbReference type="ARBA" id="ARBA00022737"/>
    </source>
</evidence>
<evidence type="ECO:0000256" key="7">
    <source>
        <dbReference type="PROSITE-ProRule" id="PRU01006"/>
    </source>
</evidence>
<dbReference type="SMART" id="SM00299">
    <property type="entry name" value="CLH"/>
    <property type="match status" value="7"/>
</dbReference>
<dbReference type="GO" id="GO:0030132">
    <property type="term" value="C:clathrin coat of coated pit"/>
    <property type="evidence" value="ECO:0007669"/>
    <property type="project" value="InterPro"/>
</dbReference>
<proteinExistence type="inferred from homology"/>
<dbReference type="InterPro" id="IPR022365">
    <property type="entry name" value="Clathrin_H-chain_propeller_rpt"/>
</dbReference>
<dbReference type="FunFam" id="1.25.40.10:FF:000095">
    <property type="entry name" value="Clathrin heavy chain"/>
    <property type="match status" value="1"/>
</dbReference>
<dbReference type="InterPro" id="IPR016341">
    <property type="entry name" value="Clathrin_heavy_chain"/>
</dbReference>
<feature type="repeat" description="CHCR" evidence="7">
    <location>
        <begin position="686"/>
        <end position="828"/>
    </location>
</feature>
<comment type="function">
    <text evidence="6">Clathrin is the major protein of the polyhedral coat of coated pits and vesicles.</text>
</comment>
<keyword evidence="10" id="KW-1185">Reference proteome</keyword>
<dbReference type="PROSITE" id="PS50236">
    <property type="entry name" value="CHCR"/>
    <property type="match status" value="7"/>
</dbReference>
<dbReference type="FunFam" id="1.25.40.730:FF:000002">
    <property type="entry name" value="Clathrin heavy chain"/>
    <property type="match status" value="1"/>
</dbReference>
<keyword evidence="4 6" id="KW-0168">Coated pit</keyword>
<dbReference type="GO" id="GO:0016050">
    <property type="term" value="P:vesicle organization"/>
    <property type="evidence" value="ECO:0007669"/>
    <property type="project" value="UniProtKB-ARBA"/>
</dbReference>
<dbReference type="GO" id="GO:0045807">
    <property type="term" value="P:positive regulation of endocytosis"/>
    <property type="evidence" value="ECO:0007669"/>
    <property type="project" value="UniProtKB-ARBA"/>
</dbReference>
<dbReference type="Gene3D" id="1.25.40.730">
    <property type="match status" value="1"/>
</dbReference>
<feature type="repeat" description="CHCR" evidence="7">
    <location>
        <begin position="537"/>
        <end position="683"/>
    </location>
</feature>
<dbReference type="Proteomes" id="UP000759131">
    <property type="component" value="Unassembled WGS sequence"/>
</dbReference>
<dbReference type="InterPro" id="IPR016025">
    <property type="entry name" value="Clathrin_H-chain_N"/>
</dbReference>
<feature type="repeat" description="CHCR" evidence="7">
    <location>
        <begin position="1274"/>
        <end position="1420"/>
    </location>
</feature>
<dbReference type="GO" id="GO:0006898">
    <property type="term" value="P:receptor-mediated endocytosis"/>
    <property type="evidence" value="ECO:0007669"/>
    <property type="project" value="TreeGrafter"/>
</dbReference>
<evidence type="ECO:0000256" key="3">
    <source>
        <dbReference type="ARBA" id="ARBA00023136"/>
    </source>
</evidence>
<dbReference type="GO" id="GO:0005938">
    <property type="term" value="C:cell cortex"/>
    <property type="evidence" value="ECO:0007669"/>
    <property type="project" value="TreeGrafter"/>
</dbReference>
<accession>A0A7R9KIM5</accession>
<dbReference type="PANTHER" id="PTHR10292:SF1">
    <property type="entry name" value="CLATHRIN HEAVY CHAIN"/>
    <property type="match status" value="1"/>
</dbReference>
<comment type="subcellular location">
    <subcellularLocation>
        <location evidence="6">Cytoplasmic vesicle membrane</location>
        <topology evidence="6">Peripheral membrane protein</topology>
        <orientation evidence="6">Cytoplasmic side</orientation>
    </subcellularLocation>
    <subcellularLocation>
        <location evidence="6">Membrane</location>
        <location evidence="6">Coated pit</location>
        <topology evidence="6">Peripheral membrane protein</topology>
        <orientation evidence="6">Cytoplasmic side</orientation>
    </subcellularLocation>
</comment>
<dbReference type="Pfam" id="PF09268">
    <property type="entry name" value="Clathrin-link"/>
    <property type="match status" value="1"/>
</dbReference>
<dbReference type="GO" id="GO:0005198">
    <property type="term" value="F:structural molecule activity"/>
    <property type="evidence" value="ECO:0007669"/>
    <property type="project" value="InterPro"/>
</dbReference>
<dbReference type="InterPro" id="IPR015348">
    <property type="entry name" value="Clathrin_H-chain_linker_core"/>
</dbReference>
<dbReference type="EMBL" id="OC856280">
    <property type="protein sequence ID" value="CAD7623524.1"/>
    <property type="molecule type" value="Genomic_DNA"/>
</dbReference>
<comment type="similarity">
    <text evidence="1 6">Belongs to the clathrin heavy chain family.</text>
</comment>
<dbReference type="PANTHER" id="PTHR10292">
    <property type="entry name" value="CLATHRIN HEAVY CHAIN RELATED"/>
    <property type="match status" value="1"/>
</dbReference>
<feature type="repeat" description="CHCR" evidence="7">
    <location>
        <begin position="833"/>
        <end position="972"/>
    </location>
</feature>
<evidence type="ECO:0000256" key="5">
    <source>
        <dbReference type="ARBA" id="ARBA00023329"/>
    </source>
</evidence>
<feature type="domain" description="Clathrin heavy chain linker core motif" evidence="8">
    <location>
        <begin position="331"/>
        <end position="354"/>
    </location>
</feature>
<evidence type="ECO:0000256" key="1">
    <source>
        <dbReference type="ARBA" id="ARBA00009535"/>
    </source>
</evidence>
<feature type="repeat" description="CHCR" evidence="7">
    <location>
        <begin position="1128"/>
        <end position="1269"/>
    </location>
</feature>
<dbReference type="SUPFAM" id="SSF48371">
    <property type="entry name" value="ARM repeat"/>
    <property type="match status" value="6"/>
</dbReference>
<sequence length="1679" mass="191834">MAAILPIRFQEHLQLTAIGINAANISFNTLTMESDKYICVREKVGESAQVVIIDMANSQTPIRRPISADSAIMNPQTKVIALKAMRTLQIFNIEMKSKMKAHTLNEDVVFWKWINVNTISLVTETAVFHWSMEGDTLPVKMFDRHTSLNGCQIINYRNDQSLKWLLLIGISAQQNRVVGAMQLYSVERKVSQPIEGHAAAFTQFKCEGNAEQSTLFCFAARTQAGGKLHVIEVGTPPTGNQPYTKKAVDVFFPPEAQNDFPVAMQMSPKYDIVYLITKYGYIHLYDVETGTCIYMNRISADTIFVTAPYDLTSGIIGVNRKGQVLSVSVEEENLIPYITNTLQNPDLAFRIAARNNLTGADDLFVRKFNTLFTNGTYAEAAKVAANAPKGILRTPQTIQRFQQVPTQAGQTSPLLQYFGILLDQGQLNKYESLELCRPVLQQNRKQLLEKWLKDDKLECSEELGDLVKSVDPTLALSVYLRANVPNKVIQCFAETGQFQKIVLYAKKVGYSADYVSLLRQVMRTNPDQGAGFAQMLVADEEPLAEINQIVDVFMESNLVQPCTAFLLDALKNNRQTEGPLQTRLLEMNLMTAPQVADAILGNQMFTHYDRAHVAQLCEKAGLLQRALEHYTDLYDIKRAIVHTHLLNPEWLVNYFGSLSVDDSIECLKQMLTNNIRQNLQICVQVATKYHEQLSTTSLIDLFESFKSYEGLFYFLGSIVNFSQDPDVHFKYIQAACKTGQIKEVERICRESNCYNAERVKNFLKEAKLTDQLPLIIVCDRFDFVHDLVLYLYRNNLQKYIEIYVQKVNPSRLPVVIGGLLDVDCAEDVIKQLIMVVRGQFSTDELVEEVEKRNRLKLLLPWLEMRIHEGINESATHNALAKIYIDSNNNPERFLKENQFYDSKVVGKYCEKRDPHLACQAYERGQCDLELIKVCNENSLFKSEARYLVRRRDPDLWVEVLQETNPFRRQLIDQVVQTALSETQDPEDISVTVKAFMTADLPNELIELLEKIVLDSSVFSDHRNLQNLLILTAIKADRTRVMEYINRLDNYDAPDIANIAIGSELYEEAFAIFKKFEVNTSAIQVLIEHIKNLDRAYEFAERCNEPAVWSQLAKAQLSDNLVKESIDSFIKAGDPSAYMDVVATSHKTNSWEDLVRYLQMARKKAREAYIESELIYAYAKTNRYADLEEFISNPNHADISKIGDRCFENGLYEPARILYNNVANYGRLAITLVHLKEFQGAVDSARKANSTRTWKEVCFACVDNEEFRLAQMCGLHIVVHADELEDLINYYQGRGYFEELISLLEAALGLERAHMGMFTELAILYSKYKPSKMREHLELFWSRVNIPKVLRAAESAHLWAELVFLYDKYEEFDNAIITMMNHPTEAWREGHFKDMITKVANVELYYRAIQFYLDHKPMLLNDLLLVLAPRMDHTRAVNFFAKTNHLPLVKAYLRSVQSLNNKAINEALNDLLIEEEDYQGLRTSIDAFDNFDTIALAQRLEKHELIEFRRIAAYLYKGNNRWKQSVELCKKDGLYKDCMEYAAESKQADVAEDLLLWFLEKKNFTCFSAVLFQCYDLIHADVVLELSWRHDIMQYAMPYFIQITREYITKVDELKEVVETKLEESSSEQKSLVYSAEPQLMLTAPVGMVGAAPVGGFVGAPGVGPLGPVAGQQFYQGYGM</sequence>
<dbReference type="Gene3D" id="2.130.10.110">
    <property type="entry name" value="Clathrin heavy-chain terminal domain"/>
    <property type="match status" value="1"/>
</dbReference>
<keyword evidence="5 6" id="KW-0968">Cytoplasmic vesicle</keyword>
<protein>
    <recommendedName>
        <fullName evidence="6">Clathrin heavy chain</fullName>
    </recommendedName>
</protein>
<evidence type="ECO:0000259" key="8">
    <source>
        <dbReference type="Pfam" id="PF09268"/>
    </source>
</evidence>
<dbReference type="EMBL" id="CAJPIZ010001705">
    <property type="protein sequence ID" value="CAG2103954.1"/>
    <property type="molecule type" value="Genomic_DNA"/>
</dbReference>
<dbReference type="GO" id="GO:0071439">
    <property type="term" value="C:clathrin complex"/>
    <property type="evidence" value="ECO:0007669"/>
    <property type="project" value="InterPro"/>
</dbReference>
<dbReference type="GO" id="GO:0032051">
    <property type="term" value="F:clathrin light chain binding"/>
    <property type="evidence" value="ECO:0007669"/>
    <property type="project" value="InterPro"/>
</dbReference>
<dbReference type="InterPro" id="IPR055358">
    <property type="entry name" value="CHCR"/>
</dbReference>
<gene>
    <name evidence="9" type="ORF">OSB1V03_LOCUS3979</name>
</gene>
<evidence type="ECO:0000313" key="9">
    <source>
        <dbReference type="EMBL" id="CAD7623524.1"/>
    </source>
</evidence>
<reference evidence="9" key="1">
    <citation type="submission" date="2020-11" db="EMBL/GenBank/DDBJ databases">
        <authorList>
            <person name="Tran Van P."/>
        </authorList>
    </citation>
    <scope>NUCLEOTIDE SEQUENCE</scope>
</reference>
<dbReference type="GO" id="GO:0045334">
    <property type="term" value="C:clathrin-coated endocytic vesicle"/>
    <property type="evidence" value="ECO:0007669"/>
    <property type="project" value="TreeGrafter"/>
</dbReference>
<dbReference type="Pfam" id="PF00637">
    <property type="entry name" value="Clathrin"/>
    <property type="match status" value="7"/>
</dbReference>
<dbReference type="Pfam" id="PF01394">
    <property type="entry name" value="Clathrin_propel"/>
    <property type="match status" value="5"/>
</dbReference>
<dbReference type="OrthoDB" id="2113814at2759"/>
<dbReference type="InterPro" id="IPR016024">
    <property type="entry name" value="ARM-type_fold"/>
</dbReference>
<dbReference type="FunFam" id="1.25.40.10:FF:000001">
    <property type="entry name" value="Clathrin heavy chain"/>
    <property type="match status" value="1"/>
</dbReference>
<dbReference type="PIRSF" id="PIRSF002290">
    <property type="entry name" value="Clathrin_H_chain"/>
    <property type="match status" value="1"/>
</dbReference>
<evidence type="ECO:0000256" key="6">
    <source>
        <dbReference type="PIRNR" id="PIRNR002290"/>
    </source>
</evidence>